<protein>
    <submittedName>
        <fullName evidence="6">Site-specific DNA-binding protein</fullName>
    </submittedName>
</protein>
<proteinExistence type="inferred from homology"/>
<dbReference type="GO" id="GO:0009295">
    <property type="term" value="C:nucleoid"/>
    <property type="evidence" value="ECO:0007669"/>
    <property type="project" value="UniProtKB-SubCell"/>
</dbReference>
<name>A0AAQ2USH6_OENOE</name>
<dbReference type="SUPFAM" id="SSF109709">
    <property type="entry name" value="KorB DNA-binding domain-like"/>
    <property type="match status" value="1"/>
</dbReference>
<dbReference type="InterPro" id="IPR050336">
    <property type="entry name" value="Chromosome_partition/occlusion"/>
</dbReference>
<dbReference type="PANTHER" id="PTHR33375:SF1">
    <property type="entry name" value="CHROMOSOME-PARTITIONING PROTEIN PARB-RELATED"/>
    <property type="match status" value="1"/>
</dbReference>
<dbReference type="GO" id="GO:0003677">
    <property type="term" value="F:DNA binding"/>
    <property type="evidence" value="ECO:0007669"/>
    <property type="project" value="UniProtKB-KW"/>
</dbReference>
<dbReference type="Pfam" id="PF02195">
    <property type="entry name" value="ParB_N"/>
    <property type="match status" value="1"/>
</dbReference>
<evidence type="ECO:0000256" key="2">
    <source>
        <dbReference type="ARBA" id="ARBA00006295"/>
    </source>
</evidence>
<dbReference type="CDD" id="cd16393">
    <property type="entry name" value="SPO0J_N"/>
    <property type="match status" value="1"/>
</dbReference>
<dbReference type="GO" id="GO:0005694">
    <property type="term" value="C:chromosome"/>
    <property type="evidence" value="ECO:0007669"/>
    <property type="project" value="TreeGrafter"/>
</dbReference>
<dbReference type="Proteomes" id="UP000294726">
    <property type="component" value="Chromosome"/>
</dbReference>
<evidence type="ECO:0000259" key="5">
    <source>
        <dbReference type="SMART" id="SM00470"/>
    </source>
</evidence>
<dbReference type="AlphaFoldDB" id="A0AAQ2USH6"/>
<dbReference type="SMART" id="SM00470">
    <property type="entry name" value="ParB"/>
    <property type="match status" value="1"/>
</dbReference>
<keyword evidence="3" id="KW-0159">Chromosome partition</keyword>
<dbReference type="RefSeq" id="WP_002816649.1">
    <property type="nucleotide sequence ID" value="NZ_CP038451.1"/>
</dbReference>
<keyword evidence="4 6" id="KW-0238">DNA-binding</keyword>
<organism evidence="6 7">
    <name type="scientific">Oenococcus oeni</name>
    <name type="common">Leuconostoc oenos</name>
    <dbReference type="NCBI Taxonomy" id="1247"/>
    <lineage>
        <taxon>Bacteria</taxon>
        <taxon>Bacillati</taxon>
        <taxon>Bacillota</taxon>
        <taxon>Bacilli</taxon>
        <taxon>Lactobacillales</taxon>
        <taxon>Lactobacillaceae</taxon>
        <taxon>Oenococcus</taxon>
    </lineage>
</organism>
<dbReference type="InterPro" id="IPR041468">
    <property type="entry name" value="HTH_ParB/Spo0J"/>
</dbReference>
<evidence type="ECO:0000256" key="1">
    <source>
        <dbReference type="ARBA" id="ARBA00004453"/>
    </source>
</evidence>
<accession>A0AAQ2USH6</accession>
<dbReference type="EMBL" id="LR031358">
    <property type="protein sequence ID" value="VDB97065.1"/>
    <property type="molecule type" value="Genomic_DNA"/>
</dbReference>
<dbReference type="SUPFAM" id="SSF110849">
    <property type="entry name" value="ParB/Sulfiredoxin"/>
    <property type="match status" value="1"/>
</dbReference>
<dbReference type="InterPro" id="IPR003115">
    <property type="entry name" value="ParB_N"/>
</dbReference>
<evidence type="ECO:0000313" key="7">
    <source>
        <dbReference type="Proteomes" id="UP000294726"/>
    </source>
</evidence>
<dbReference type="GO" id="GO:0045881">
    <property type="term" value="P:positive regulation of sporulation resulting in formation of a cellular spore"/>
    <property type="evidence" value="ECO:0007669"/>
    <property type="project" value="TreeGrafter"/>
</dbReference>
<dbReference type="InterPro" id="IPR036086">
    <property type="entry name" value="ParB/Sulfiredoxin_sf"/>
</dbReference>
<reference evidence="6 7" key="1">
    <citation type="submission" date="2018-08" db="EMBL/GenBank/DDBJ databases">
        <authorList>
            <person name="Lorentzen P. G. S. M."/>
        </authorList>
    </citation>
    <scope>NUCLEOTIDE SEQUENCE [LARGE SCALE GENOMIC DNA]</scope>
    <source>
        <strain evidence="6 7">CRBO_1381</strain>
    </source>
</reference>
<dbReference type="InterPro" id="IPR004437">
    <property type="entry name" value="ParB/RepB/Spo0J"/>
</dbReference>
<gene>
    <name evidence="6" type="primary">parB</name>
    <name evidence="6" type="ORF">OENI_0118</name>
</gene>
<dbReference type="GO" id="GO:0007059">
    <property type="term" value="P:chromosome segregation"/>
    <property type="evidence" value="ECO:0007669"/>
    <property type="project" value="UniProtKB-KW"/>
</dbReference>
<dbReference type="FunFam" id="3.90.1530.30:FF:000001">
    <property type="entry name" value="Chromosome partitioning protein ParB"/>
    <property type="match status" value="1"/>
</dbReference>
<sequence length="295" mass="32779">MANKRGLGRGIDALFSDEEDKKEAQVVEKVAPKKDDRNSVSTISLSSLKVNPYQPRKTFDEASLSELAESLKQSGVIQPLIVRAHGKNYQIVAGERRFRAAKLAKLTEVPVIVKDLSDSAMMELAIIENLQREDLNPIEEAQGINSYMKELALTQAQVAEKLGKSRAGVANTLRLLNLPTEVQQLMIDGKLSMGHARALLGLDSQPDMLLLAHRIVKEGLSVRQVEELVRKSANPEKKSSNQGRKSTNIYAEEVEHQLEDKFSTKVSLSKKKIEINFANEDELDRILTLLGVNLD</sequence>
<dbReference type="Gene3D" id="1.10.10.2830">
    <property type="match status" value="1"/>
</dbReference>
<evidence type="ECO:0000256" key="4">
    <source>
        <dbReference type="ARBA" id="ARBA00023125"/>
    </source>
</evidence>
<evidence type="ECO:0000313" key="6">
    <source>
        <dbReference type="EMBL" id="VDB97065.1"/>
    </source>
</evidence>
<dbReference type="Gene3D" id="3.90.1530.30">
    <property type="match status" value="1"/>
</dbReference>
<dbReference type="FunFam" id="1.10.10.2830:FF:000001">
    <property type="entry name" value="Chromosome partitioning protein ParB"/>
    <property type="match status" value="1"/>
</dbReference>
<evidence type="ECO:0000256" key="3">
    <source>
        <dbReference type="ARBA" id="ARBA00022829"/>
    </source>
</evidence>
<dbReference type="NCBIfam" id="TIGR00180">
    <property type="entry name" value="parB_part"/>
    <property type="match status" value="1"/>
</dbReference>
<comment type="similarity">
    <text evidence="2">Belongs to the ParB family.</text>
</comment>
<comment type="subcellular location">
    <subcellularLocation>
        <location evidence="1">Cytoplasm</location>
        <location evidence="1">Nucleoid</location>
    </subcellularLocation>
</comment>
<dbReference type="PANTHER" id="PTHR33375">
    <property type="entry name" value="CHROMOSOME-PARTITIONING PROTEIN PARB-RELATED"/>
    <property type="match status" value="1"/>
</dbReference>
<dbReference type="Pfam" id="PF17762">
    <property type="entry name" value="HTH_ParB"/>
    <property type="match status" value="1"/>
</dbReference>
<feature type="domain" description="ParB-like N-terminal" evidence="5">
    <location>
        <begin position="41"/>
        <end position="130"/>
    </location>
</feature>